<comment type="caution">
    <text evidence="2">The sequence shown here is derived from an EMBL/GenBank/DDBJ whole genome shotgun (WGS) entry which is preliminary data.</text>
</comment>
<feature type="compositionally biased region" description="Basic and acidic residues" evidence="1">
    <location>
        <begin position="1"/>
        <end position="29"/>
    </location>
</feature>
<evidence type="ECO:0000313" key="3">
    <source>
        <dbReference type="Proteomes" id="UP001480595"/>
    </source>
</evidence>
<proteinExistence type="predicted"/>
<reference evidence="2 3" key="1">
    <citation type="submission" date="2023-01" db="EMBL/GenBank/DDBJ databases">
        <title>Analysis of 21 Apiospora genomes using comparative genomics revels a genus with tremendous synthesis potential of carbohydrate active enzymes and secondary metabolites.</title>
        <authorList>
            <person name="Sorensen T."/>
        </authorList>
    </citation>
    <scope>NUCLEOTIDE SEQUENCE [LARGE SCALE GENOMIC DNA]</scope>
    <source>
        <strain evidence="2 3">CBS 135458</strain>
    </source>
</reference>
<name>A0ABR1SRM3_9PEZI</name>
<dbReference type="EMBL" id="JAQQWL010000018">
    <property type="protein sequence ID" value="KAK8036847.1"/>
    <property type="molecule type" value="Genomic_DNA"/>
</dbReference>
<protein>
    <submittedName>
        <fullName evidence="2">Uncharacterized protein</fullName>
    </submittedName>
</protein>
<sequence length="64" mass="7285">MSFREDQTDRTVDEGGEVHRDNATLRKETPAYTARSFTKSSLEAQASNPPAVHYTHRMVLDYAK</sequence>
<evidence type="ECO:0000313" key="2">
    <source>
        <dbReference type="EMBL" id="KAK8036847.1"/>
    </source>
</evidence>
<feature type="region of interest" description="Disordered" evidence="1">
    <location>
        <begin position="1"/>
        <end position="30"/>
    </location>
</feature>
<gene>
    <name evidence="2" type="ORF">PG994_015344</name>
</gene>
<organism evidence="2 3">
    <name type="scientific">Apiospora phragmitis</name>
    <dbReference type="NCBI Taxonomy" id="2905665"/>
    <lineage>
        <taxon>Eukaryota</taxon>
        <taxon>Fungi</taxon>
        <taxon>Dikarya</taxon>
        <taxon>Ascomycota</taxon>
        <taxon>Pezizomycotina</taxon>
        <taxon>Sordariomycetes</taxon>
        <taxon>Xylariomycetidae</taxon>
        <taxon>Amphisphaeriales</taxon>
        <taxon>Apiosporaceae</taxon>
        <taxon>Apiospora</taxon>
    </lineage>
</organism>
<accession>A0ABR1SRM3</accession>
<dbReference type="RefSeq" id="XP_066707665.1">
    <property type="nucleotide sequence ID" value="XM_066866751.1"/>
</dbReference>
<dbReference type="Proteomes" id="UP001480595">
    <property type="component" value="Unassembled WGS sequence"/>
</dbReference>
<dbReference type="GeneID" id="92099816"/>
<evidence type="ECO:0000256" key="1">
    <source>
        <dbReference type="SAM" id="MobiDB-lite"/>
    </source>
</evidence>
<keyword evidence="3" id="KW-1185">Reference proteome</keyword>